<dbReference type="GO" id="GO:0004386">
    <property type="term" value="F:helicase activity"/>
    <property type="evidence" value="ECO:0007669"/>
    <property type="project" value="UniProtKB-KW"/>
</dbReference>
<keyword evidence="1" id="KW-0347">Helicase</keyword>
<dbReference type="Proteomes" id="UP000007962">
    <property type="component" value="Chromosome"/>
</dbReference>
<evidence type="ECO:0000313" key="2">
    <source>
        <dbReference type="Proteomes" id="UP000007962"/>
    </source>
</evidence>
<dbReference type="OrthoDB" id="3268233at2"/>
<dbReference type="EMBL" id="CP001618">
    <property type="protein sequence ID" value="ACQ80195.1"/>
    <property type="molecule type" value="Genomic_DNA"/>
</dbReference>
<accession>C5C5K4</accession>
<dbReference type="AlphaFoldDB" id="C5C5K4"/>
<evidence type="ECO:0000313" key="1">
    <source>
        <dbReference type="EMBL" id="ACQ80195.1"/>
    </source>
</evidence>
<dbReference type="HOGENOM" id="CLU_144847_1_0_11"/>
<sequence length="125" mass="13560">MTRAKGTLASLFASQAEIEADDEREQARGRGCAPVAELAARRRAHVAGVLRSVTYQPRGVDPALTAELYDGSGSVDLVWLGRREIAGIEPGRRLVVDGMVCSPEPGRPRLVMYNPAYDLLPREGE</sequence>
<protein>
    <submittedName>
        <fullName evidence="1">Nucleic acid binding OB-fold tRNA/helicase-type</fullName>
    </submittedName>
</protein>
<name>C5C5K4_BEUC1</name>
<organism evidence="1 2">
    <name type="scientific">Beutenbergia cavernae (strain ATCC BAA-8 / DSM 12333 / CCUG 43141 / JCM 11478 / NBRC 16432 / NCIMB 13614 / HKI 0122)</name>
    <dbReference type="NCBI Taxonomy" id="471853"/>
    <lineage>
        <taxon>Bacteria</taxon>
        <taxon>Bacillati</taxon>
        <taxon>Actinomycetota</taxon>
        <taxon>Actinomycetes</taxon>
        <taxon>Micrococcales</taxon>
        <taxon>Beutenbergiaceae</taxon>
        <taxon>Beutenbergia</taxon>
    </lineage>
</organism>
<keyword evidence="1" id="KW-0067">ATP-binding</keyword>
<keyword evidence="1" id="KW-0378">Hydrolase</keyword>
<dbReference type="eggNOG" id="COG1200">
    <property type="taxonomic scope" value="Bacteria"/>
</dbReference>
<dbReference type="STRING" id="471853.Bcav_1939"/>
<keyword evidence="2" id="KW-1185">Reference proteome</keyword>
<proteinExistence type="predicted"/>
<gene>
    <name evidence="1" type="ordered locus">Bcav_1939</name>
</gene>
<dbReference type="CDD" id="cd04488">
    <property type="entry name" value="RecG_wedge_OBF"/>
    <property type="match status" value="1"/>
</dbReference>
<keyword evidence="1" id="KW-0547">Nucleotide-binding</keyword>
<dbReference type="KEGG" id="bcv:Bcav_1939"/>
<dbReference type="RefSeq" id="WP_015882435.1">
    <property type="nucleotide sequence ID" value="NC_012669.1"/>
</dbReference>
<reference evidence="1 2" key="1">
    <citation type="journal article" date="2009" name="Stand. Genomic Sci.">
        <title>Complete genome sequence of Beutenbergia cavernae type strain (HKI 0122).</title>
        <authorList>
            <person name="Land M."/>
            <person name="Pukall R."/>
            <person name="Abt B."/>
            <person name="Goker M."/>
            <person name="Rohde M."/>
            <person name="Glavina Del Rio T."/>
            <person name="Tice H."/>
            <person name="Copeland A."/>
            <person name="Cheng J.F."/>
            <person name="Lucas S."/>
            <person name="Chen F."/>
            <person name="Nolan M."/>
            <person name="Bruce D."/>
            <person name="Goodwin L."/>
            <person name="Pitluck S."/>
            <person name="Ivanova N."/>
            <person name="Mavromatis K."/>
            <person name="Ovchinnikova G."/>
            <person name="Pati A."/>
            <person name="Chen A."/>
            <person name="Palaniappan K."/>
            <person name="Hauser L."/>
            <person name="Chang Y.J."/>
            <person name="Jefferies C.C."/>
            <person name="Saunders E."/>
            <person name="Brettin T."/>
            <person name="Detter J.C."/>
            <person name="Han C."/>
            <person name="Chain P."/>
            <person name="Bristow J."/>
            <person name="Eisen J.A."/>
            <person name="Markowitz V."/>
            <person name="Hugenholtz P."/>
            <person name="Kyrpides N.C."/>
            <person name="Klenk H.P."/>
            <person name="Lapidus A."/>
        </authorList>
    </citation>
    <scope>NUCLEOTIDE SEQUENCE [LARGE SCALE GENOMIC DNA]</scope>
    <source>
        <strain evidence="2">ATCC BAA-8 / DSM 12333 / NBRC 16432</strain>
    </source>
</reference>